<evidence type="ECO:0000313" key="3">
    <source>
        <dbReference type="Proteomes" id="UP000756346"/>
    </source>
</evidence>
<keyword evidence="3" id="KW-1185">Reference proteome</keyword>
<keyword evidence="1" id="KW-0472">Membrane</keyword>
<reference evidence="2" key="1">
    <citation type="journal article" date="2021" name="Nat. Commun.">
        <title>Genetic determinants of endophytism in the Arabidopsis root mycobiome.</title>
        <authorList>
            <person name="Mesny F."/>
            <person name="Miyauchi S."/>
            <person name="Thiergart T."/>
            <person name="Pickel B."/>
            <person name="Atanasova L."/>
            <person name="Karlsson M."/>
            <person name="Huettel B."/>
            <person name="Barry K.W."/>
            <person name="Haridas S."/>
            <person name="Chen C."/>
            <person name="Bauer D."/>
            <person name="Andreopoulos W."/>
            <person name="Pangilinan J."/>
            <person name="LaButti K."/>
            <person name="Riley R."/>
            <person name="Lipzen A."/>
            <person name="Clum A."/>
            <person name="Drula E."/>
            <person name="Henrissat B."/>
            <person name="Kohler A."/>
            <person name="Grigoriev I.V."/>
            <person name="Martin F.M."/>
            <person name="Hacquard S."/>
        </authorList>
    </citation>
    <scope>NUCLEOTIDE SEQUENCE</scope>
    <source>
        <strain evidence="2">MPI-CAGE-CH-0230</strain>
    </source>
</reference>
<dbReference type="AlphaFoldDB" id="A0A9P8YK39"/>
<evidence type="ECO:0000313" key="2">
    <source>
        <dbReference type="EMBL" id="KAH7040906.1"/>
    </source>
</evidence>
<protein>
    <submittedName>
        <fullName evidence="2">Uncharacterized protein</fullName>
    </submittedName>
</protein>
<evidence type="ECO:0000256" key="1">
    <source>
        <dbReference type="SAM" id="Phobius"/>
    </source>
</evidence>
<dbReference type="Proteomes" id="UP000756346">
    <property type="component" value="Unassembled WGS sequence"/>
</dbReference>
<dbReference type="GeneID" id="70187460"/>
<dbReference type="RefSeq" id="XP_046018961.1">
    <property type="nucleotide sequence ID" value="XM_046157914.1"/>
</dbReference>
<proteinExistence type="predicted"/>
<feature type="transmembrane region" description="Helical" evidence="1">
    <location>
        <begin position="20"/>
        <end position="37"/>
    </location>
</feature>
<comment type="caution">
    <text evidence="2">The sequence shown here is derived from an EMBL/GenBank/DDBJ whole genome shotgun (WGS) entry which is preliminary data.</text>
</comment>
<keyword evidence="1" id="KW-1133">Transmembrane helix</keyword>
<gene>
    <name evidence="2" type="ORF">B0I36DRAFT_358137</name>
</gene>
<name>A0A9P8YK39_9PEZI</name>
<organism evidence="2 3">
    <name type="scientific">Microdochium trichocladiopsis</name>
    <dbReference type="NCBI Taxonomy" id="1682393"/>
    <lineage>
        <taxon>Eukaryota</taxon>
        <taxon>Fungi</taxon>
        <taxon>Dikarya</taxon>
        <taxon>Ascomycota</taxon>
        <taxon>Pezizomycotina</taxon>
        <taxon>Sordariomycetes</taxon>
        <taxon>Xylariomycetidae</taxon>
        <taxon>Xylariales</taxon>
        <taxon>Microdochiaceae</taxon>
        <taxon>Microdochium</taxon>
    </lineage>
</organism>
<accession>A0A9P8YK39</accession>
<keyword evidence="1" id="KW-0812">Transmembrane</keyword>
<sequence length="86" mass="9354">MAEKTSSSSSNRVYHALDTILKLAAVGALWAIFAMLLDIRNATISKEGNGIRVIVTSLSSMRVYPGSSSSWDFGRADKKMKACLRT</sequence>
<dbReference type="EMBL" id="JAGTJQ010000001">
    <property type="protein sequence ID" value="KAH7040906.1"/>
    <property type="molecule type" value="Genomic_DNA"/>
</dbReference>